<organism evidence="1 2">
    <name type="scientific">Enterococcus durans</name>
    <dbReference type="NCBI Taxonomy" id="53345"/>
    <lineage>
        <taxon>Bacteria</taxon>
        <taxon>Bacillati</taxon>
        <taxon>Bacillota</taxon>
        <taxon>Bacilli</taxon>
        <taxon>Lactobacillales</taxon>
        <taxon>Enterococcaceae</taxon>
        <taxon>Enterococcus</taxon>
    </lineage>
</organism>
<dbReference type="Proteomes" id="UP000326078">
    <property type="component" value="Unassembled WGS sequence"/>
</dbReference>
<evidence type="ECO:0000313" key="2">
    <source>
        <dbReference type="Proteomes" id="UP000326078"/>
    </source>
</evidence>
<comment type="caution">
    <text evidence="1">The sequence shown here is derived from an EMBL/GenBank/DDBJ whole genome shotgun (WGS) entry which is preliminary data.</text>
</comment>
<reference evidence="1 2" key="1">
    <citation type="submission" date="2019-09" db="EMBL/GenBank/DDBJ databases">
        <title>Vancomyinc resistant enterococci isolated from farm animals in Switzerland.</title>
        <authorList>
            <person name="Stevens M.J.A."/>
            <person name="Stephan R."/>
            <person name="Morach M."/>
            <person name="Nuesch-Inderbinen M."/>
        </authorList>
    </citation>
    <scope>NUCLEOTIDE SEQUENCE [LARGE SCALE GENOMIC DNA]</scope>
    <source>
        <strain evidence="1 2">GH27</strain>
    </source>
</reference>
<gene>
    <name evidence="1" type="ORF">F6X95_08895</name>
</gene>
<name>A0A5N0YSE6_9ENTE</name>
<proteinExistence type="predicted"/>
<protein>
    <submittedName>
        <fullName evidence="1">Uncharacterized protein</fullName>
    </submittedName>
</protein>
<dbReference type="Gene3D" id="2.170.15.10">
    <property type="entry name" value="Proaerolysin, chain A, domain 3"/>
    <property type="match status" value="1"/>
</dbReference>
<dbReference type="InterPro" id="IPR004991">
    <property type="entry name" value="Aerolysin-like"/>
</dbReference>
<dbReference type="Pfam" id="PF03318">
    <property type="entry name" value="ETX_MTX2"/>
    <property type="match status" value="1"/>
</dbReference>
<sequence>MNGQHDPAVNLREKVTINDDITASKTEYAVLDSQIFVNNGNHSQSQDIPAFQYTADNVVTTISSQVAGIPKVVGGEITVPLSTGKMNVKAEFDYSSIDPHIVNTQLTFHTVEDSIELAPNQIYLVEWGIKRESFTGSAELDYNAYGAVPYKYVQSQLDVEGLPMGQAMKEYDRLITRFPSAADESYLNGMDLSRYAPFTSNIRNQYKIQTNPVVDRNLGKATYTVRQATELVRNTYNITGRSAADKGEPIETKTFSIDELAK</sequence>
<evidence type="ECO:0000313" key="1">
    <source>
        <dbReference type="EMBL" id="KAA9205188.1"/>
    </source>
</evidence>
<dbReference type="EMBL" id="VYUT01000011">
    <property type="protein sequence ID" value="KAA9205188.1"/>
    <property type="molecule type" value="Genomic_DNA"/>
</dbReference>
<dbReference type="RefSeq" id="WP_151026676.1">
    <property type="nucleotide sequence ID" value="NZ_VYUK01000009.1"/>
</dbReference>
<dbReference type="AlphaFoldDB" id="A0A5N0YSE6"/>
<accession>A0A5N0YSE6</accession>